<name>A0ABY4SEK4_AQUTE</name>
<evidence type="ECO:0000313" key="3">
    <source>
        <dbReference type="EMBL" id="URI10899.1"/>
    </source>
</evidence>
<proteinExistence type="predicted"/>
<feature type="domain" description="Phosphatidic acid phosphatase type 2/haloperoxidase" evidence="2">
    <location>
        <begin position="146"/>
        <end position="259"/>
    </location>
</feature>
<feature type="transmembrane region" description="Helical" evidence="1">
    <location>
        <begin position="116"/>
        <end position="139"/>
    </location>
</feature>
<protein>
    <submittedName>
        <fullName evidence="3">Phosphatase PAP2 family protein</fullName>
    </submittedName>
</protein>
<feature type="transmembrane region" description="Helical" evidence="1">
    <location>
        <begin position="244"/>
        <end position="265"/>
    </location>
</feature>
<dbReference type="SUPFAM" id="SSF48317">
    <property type="entry name" value="Acid phosphatase/Vanadium-dependent haloperoxidase"/>
    <property type="match status" value="1"/>
</dbReference>
<accession>A0ABY4SEK4</accession>
<keyword evidence="1" id="KW-0812">Transmembrane</keyword>
<dbReference type="Gene3D" id="1.20.144.10">
    <property type="entry name" value="Phosphatidic acid phosphatase type 2/haloperoxidase"/>
    <property type="match status" value="2"/>
</dbReference>
<gene>
    <name evidence="3" type="ORF">MW290_18130</name>
</gene>
<evidence type="ECO:0000313" key="4">
    <source>
        <dbReference type="Proteomes" id="UP001056201"/>
    </source>
</evidence>
<reference evidence="3" key="1">
    <citation type="submission" date="2022-05" db="EMBL/GenBank/DDBJ databases">
        <title>An RpoN-dependent PEP-CTERM gene is involved in floc formation of an Aquincola tertiaricarbonis strain.</title>
        <authorList>
            <person name="Qiu D."/>
            <person name="Xia M."/>
        </authorList>
    </citation>
    <scope>NUCLEOTIDE SEQUENCE</scope>
    <source>
        <strain evidence="3">RN12</strain>
    </source>
</reference>
<dbReference type="Pfam" id="PF01569">
    <property type="entry name" value="PAP2"/>
    <property type="match status" value="1"/>
</dbReference>
<dbReference type="EMBL" id="CP097636">
    <property type="protein sequence ID" value="URI10899.1"/>
    <property type="molecule type" value="Genomic_DNA"/>
</dbReference>
<evidence type="ECO:0000259" key="2">
    <source>
        <dbReference type="SMART" id="SM00014"/>
    </source>
</evidence>
<dbReference type="SMART" id="SM00014">
    <property type="entry name" value="acidPPc"/>
    <property type="match status" value="1"/>
</dbReference>
<keyword evidence="1" id="KW-0472">Membrane</keyword>
<dbReference type="InterPro" id="IPR000326">
    <property type="entry name" value="PAP2/HPO"/>
</dbReference>
<feature type="transmembrane region" description="Helical" evidence="1">
    <location>
        <begin position="20"/>
        <end position="40"/>
    </location>
</feature>
<dbReference type="Proteomes" id="UP001056201">
    <property type="component" value="Chromosome 2"/>
</dbReference>
<feature type="transmembrane region" description="Helical" evidence="1">
    <location>
        <begin position="187"/>
        <end position="207"/>
    </location>
</feature>
<feature type="transmembrane region" description="Helical" evidence="1">
    <location>
        <begin position="60"/>
        <end position="79"/>
    </location>
</feature>
<dbReference type="CDD" id="cd03392">
    <property type="entry name" value="PAP2_like_2"/>
    <property type="match status" value="1"/>
</dbReference>
<feature type="transmembrane region" description="Helical" evidence="1">
    <location>
        <begin position="146"/>
        <end position="167"/>
    </location>
</feature>
<evidence type="ECO:0000256" key="1">
    <source>
        <dbReference type="SAM" id="Phobius"/>
    </source>
</evidence>
<sequence length="271" mass="28702">MTPSLSDPAMQLGARLADQALLLYGAGLLSVLLLAGGGWLLLRRVVKPLEPGVPLPPLQLVLRLGLALLGIVATAAAFAEMAEAIGPGDSLGRFDEAVAARLAQTLSPAALQVFSLLTHLGDVITLTAVSIATVVWLLWQGRRRMALAFALATAGGGLLNRLLKVTFERVRPLHDHGYAVVAEGYSFPSGHSAGAAVVYGMLAFVLLRTTPRQWHAPLVAAAAALVFTIGFSRVMLQVHWVSDVAAGLASGTAWLLTCVLIIDWLRRPRRT</sequence>
<organism evidence="3 4">
    <name type="scientific">Aquincola tertiaricarbonis</name>
    <dbReference type="NCBI Taxonomy" id="391953"/>
    <lineage>
        <taxon>Bacteria</taxon>
        <taxon>Pseudomonadati</taxon>
        <taxon>Pseudomonadota</taxon>
        <taxon>Betaproteobacteria</taxon>
        <taxon>Burkholderiales</taxon>
        <taxon>Sphaerotilaceae</taxon>
        <taxon>Aquincola</taxon>
    </lineage>
</organism>
<dbReference type="InterPro" id="IPR036938">
    <property type="entry name" value="PAP2/HPO_sf"/>
</dbReference>
<feature type="transmembrane region" description="Helical" evidence="1">
    <location>
        <begin position="214"/>
        <end position="232"/>
    </location>
</feature>
<keyword evidence="4" id="KW-1185">Reference proteome</keyword>
<dbReference type="PANTHER" id="PTHR14969:SF13">
    <property type="entry name" value="AT30094P"/>
    <property type="match status" value="1"/>
</dbReference>
<dbReference type="RefSeq" id="WP_250199103.1">
    <property type="nucleotide sequence ID" value="NZ_CP097636.1"/>
</dbReference>
<dbReference type="PANTHER" id="PTHR14969">
    <property type="entry name" value="SPHINGOSINE-1-PHOSPHATE PHOSPHOHYDROLASE"/>
    <property type="match status" value="1"/>
</dbReference>
<keyword evidence="1" id="KW-1133">Transmembrane helix</keyword>